<dbReference type="AlphaFoldDB" id="A0A1H8UVG6"/>
<dbReference type="STRING" id="310780.SAMN05216267_10879"/>
<evidence type="ECO:0000313" key="2">
    <source>
        <dbReference type="EMBL" id="SEP06983.1"/>
    </source>
</evidence>
<dbReference type="Proteomes" id="UP000181951">
    <property type="component" value="Unassembled WGS sequence"/>
</dbReference>
<organism evidence="2 3">
    <name type="scientific">Actinacidiphila rubida</name>
    <dbReference type="NCBI Taxonomy" id="310780"/>
    <lineage>
        <taxon>Bacteria</taxon>
        <taxon>Bacillati</taxon>
        <taxon>Actinomycetota</taxon>
        <taxon>Actinomycetes</taxon>
        <taxon>Kitasatosporales</taxon>
        <taxon>Streptomycetaceae</taxon>
        <taxon>Actinacidiphila</taxon>
    </lineage>
</organism>
<proteinExistence type="predicted"/>
<feature type="signal peptide" evidence="1">
    <location>
        <begin position="1"/>
        <end position="30"/>
    </location>
</feature>
<reference evidence="2 3" key="1">
    <citation type="submission" date="2016-10" db="EMBL/GenBank/DDBJ databases">
        <authorList>
            <person name="de Groot N.N."/>
        </authorList>
    </citation>
    <scope>NUCLEOTIDE SEQUENCE [LARGE SCALE GENOMIC DNA]</scope>
    <source>
        <strain evidence="2 3">CGMCC 4.2026</strain>
    </source>
</reference>
<keyword evidence="3" id="KW-1185">Reference proteome</keyword>
<accession>A0A1H8UVG6</accession>
<evidence type="ECO:0000256" key="1">
    <source>
        <dbReference type="SAM" id="SignalP"/>
    </source>
</evidence>
<sequence>MHASRRRTPLILTALSALLGSLALQGVAQARSAPEPAAPAGTSWSVDLAAPAADSANTVLSDGRLTVRDTRSHPAAMPADRSYAEYTAPSSDLGRDVSALAVDTTATHPAGSTVETDVRGLDASGRWSQWTTARAGSPVAFPAPVATVQVRVVLGGPAGSAAPEVSAVRLSPAATPLTAQPQTAPLTSVTYRVYATREGLVGGTTANGHVIASRDHFVALPSRALLDSLGSTTYQVRVCHGSACETAPIWDVGPWNTTDDYWNPAGVRESWGDLAQGTPEAQAAYQTGYNGGHDQFGRAVSNPAGIDLADGTFWDGLGMTDNDWVDVTFGVSSAPAGKYWADTFASASVYASPTSTAQTGTLYAGTNYVYCKAWGRMVGTSTSYNHWWLRTDPDVGPAGQYVSAYYLSKWGNDEAKDNNGTVIPDC</sequence>
<dbReference type="EMBL" id="FODD01000087">
    <property type="protein sequence ID" value="SEP06983.1"/>
    <property type="molecule type" value="Genomic_DNA"/>
</dbReference>
<protein>
    <submittedName>
        <fullName evidence="2">Uncharacterized protein</fullName>
    </submittedName>
</protein>
<feature type="chain" id="PRO_5010381295" evidence="1">
    <location>
        <begin position="31"/>
        <end position="426"/>
    </location>
</feature>
<evidence type="ECO:0000313" key="3">
    <source>
        <dbReference type="Proteomes" id="UP000181951"/>
    </source>
</evidence>
<gene>
    <name evidence="2" type="ORF">SAMN05216267_10879</name>
</gene>
<name>A0A1H8UVG6_9ACTN</name>
<keyword evidence="1" id="KW-0732">Signal</keyword>